<dbReference type="RefSeq" id="WP_148648919.1">
    <property type="nucleotide sequence ID" value="NZ_CP011131.1"/>
</dbReference>
<keyword evidence="1" id="KW-0732">Signal</keyword>
<evidence type="ECO:0000313" key="2">
    <source>
        <dbReference type="EMBL" id="UNP27814.1"/>
    </source>
</evidence>
<proteinExistence type="predicted"/>
<accession>A0ABY3X5H7</accession>
<reference evidence="2 3" key="1">
    <citation type="submission" date="2022-03" db="EMBL/GenBank/DDBJ databases">
        <title>Complete genome sequence of Lysobacter capsici VKM B-2533 and Lysobacter gummosus 10.1.1, promising sources of lytic agents.</title>
        <authorList>
            <person name="Tarlachkov S.V."/>
            <person name="Kudryakova I.V."/>
            <person name="Afoshin A.S."/>
            <person name="Leontyevskaya E.A."/>
            <person name="Leontyevskaya N.V."/>
        </authorList>
    </citation>
    <scope>NUCLEOTIDE SEQUENCE [LARGE SCALE GENOMIC DNA]</scope>
    <source>
        <strain evidence="2 3">10.1.1</strain>
    </source>
</reference>
<dbReference type="Proteomes" id="UP000829194">
    <property type="component" value="Chromosome"/>
</dbReference>
<evidence type="ECO:0000313" key="3">
    <source>
        <dbReference type="Proteomes" id="UP000829194"/>
    </source>
</evidence>
<protein>
    <recommendedName>
        <fullName evidence="4">Lipoprotein</fullName>
    </recommendedName>
</protein>
<name>A0ABY3X5H7_9GAMM</name>
<organism evidence="2 3">
    <name type="scientific">Lysobacter gummosus</name>
    <dbReference type="NCBI Taxonomy" id="262324"/>
    <lineage>
        <taxon>Bacteria</taxon>
        <taxon>Pseudomonadati</taxon>
        <taxon>Pseudomonadota</taxon>
        <taxon>Gammaproteobacteria</taxon>
        <taxon>Lysobacterales</taxon>
        <taxon>Lysobacteraceae</taxon>
        <taxon>Lysobacter</taxon>
    </lineage>
</organism>
<sequence>MFKRKNNRMLAMCAFCFGVAFSLSAFAATCEECWQNCFAQRVACRAAGTPASVCLINYNACGRACGCQIP</sequence>
<evidence type="ECO:0008006" key="4">
    <source>
        <dbReference type="Google" id="ProtNLM"/>
    </source>
</evidence>
<feature type="signal peptide" evidence="1">
    <location>
        <begin position="1"/>
        <end position="27"/>
    </location>
</feature>
<gene>
    <name evidence="2" type="ORF">MOV92_14985</name>
</gene>
<dbReference type="EMBL" id="CP093547">
    <property type="protein sequence ID" value="UNP27814.1"/>
    <property type="molecule type" value="Genomic_DNA"/>
</dbReference>
<evidence type="ECO:0000256" key="1">
    <source>
        <dbReference type="SAM" id="SignalP"/>
    </source>
</evidence>
<keyword evidence="3" id="KW-1185">Reference proteome</keyword>
<feature type="chain" id="PRO_5046997113" description="Lipoprotein" evidence="1">
    <location>
        <begin position="28"/>
        <end position="70"/>
    </location>
</feature>